<dbReference type="SUPFAM" id="SSF53822">
    <property type="entry name" value="Periplasmic binding protein-like I"/>
    <property type="match status" value="1"/>
</dbReference>
<evidence type="ECO:0000313" key="2">
    <source>
        <dbReference type="EMBL" id="KUM90170.1"/>
    </source>
</evidence>
<accession>A0A117PT86</accession>
<evidence type="ECO:0008006" key="4">
    <source>
        <dbReference type="Google" id="ProtNLM"/>
    </source>
</evidence>
<feature type="region of interest" description="Disordered" evidence="1">
    <location>
        <begin position="864"/>
        <end position="887"/>
    </location>
</feature>
<keyword evidence="3" id="KW-1185">Reference proteome</keyword>
<dbReference type="EMBL" id="LMWL01000088">
    <property type="protein sequence ID" value="KUM90170.1"/>
    <property type="molecule type" value="Genomic_DNA"/>
</dbReference>
<feature type="compositionally biased region" description="Basic and acidic residues" evidence="1">
    <location>
        <begin position="878"/>
        <end position="887"/>
    </location>
</feature>
<name>A0A117PT86_9ACTN</name>
<evidence type="ECO:0000256" key="1">
    <source>
        <dbReference type="SAM" id="MobiDB-lite"/>
    </source>
</evidence>
<reference evidence="2 3" key="1">
    <citation type="submission" date="2015-10" db="EMBL/GenBank/DDBJ databases">
        <title>Draft genome sequence of Streptomyces cellostaticus DSM 40189, type strain for the species Streptomyces cellostaticus.</title>
        <authorList>
            <person name="Ruckert C."/>
            <person name="Winkler A."/>
            <person name="Kalinowski J."/>
            <person name="Kampfer P."/>
            <person name="Glaeser S."/>
        </authorList>
    </citation>
    <scope>NUCLEOTIDE SEQUENCE [LARGE SCALE GENOMIC DNA]</scope>
    <source>
        <strain evidence="2 3">DSM 40189</strain>
    </source>
</reference>
<dbReference type="Gene3D" id="3.40.50.2300">
    <property type="match status" value="2"/>
</dbReference>
<dbReference type="Proteomes" id="UP000054241">
    <property type="component" value="Unassembled WGS sequence"/>
</dbReference>
<evidence type="ECO:0000313" key="3">
    <source>
        <dbReference type="Proteomes" id="UP000054241"/>
    </source>
</evidence>
<dbReference type="InterPro" id="IPR028082">
    <property type="entry name" value="Peripla_BP_I"/>
</dbReference>
<comment type="caution">
    <text evidence="2">The sequence shown here is derived from an EMBL/GenBank/DDBJ whole genome shotgun (WGS) entry which is preliminary data.</text>
</comment>
<proteinExistence type="predicted"/>
<dbReference type="CDD" id="cd06268">
    <property type="entry name" value="PBP1_ABC_transporter_LIVBP-like"/>
    <property type="match status" value="1"/>
</dbReference>
<dbReference type="STRING" id="67285.AQI88_39165"/>
<gene>
    <name evidence="2" type="ORF">AQI88_39165</name>
</gene>
<organism evidence="2 3">
    <name type="scientific">Streptomyces cellostaticus</name>
    <dbReference type="NCBI Taxonomy" id="67285"/>
    <lineage>
        <taxon>Bacteria</taxon>
        <taxon>Bacillati</taxon>
        <taxon>Actinomycetota</taxon>
        <taxon>Actinomycetes</taxon>
        <taxon>Kitasatosporales</taxon>
        <taxon>Streptomycetaceae</taxon>
        <taxon>Streptomyces</taxon>
    </lineage>
</organism>
<dbReference type="AlphaFoldDB" id="A0A117PT86"/>
<sequence length="887" mass="96533">MPNSPTPTDSAPRYPRWSDRLIRQLDTFAATRSRAEKVPALILTRQDGADVRAPAFMVREYEHRLSRRRGNPHFQVPHAVVDDAELSGGFLAAIDRVGLRFQLTMPSGRLRLPAFHTCRAVLDCERGAGDFQAQQQPILDALYAALLKRRKTLRACARLADFLGQHLLTGWLQGLVAALIVGFPKLCYGFHLRHLGLRWVAHEANATCFLDAALAFCQDGELDREDPRVRRILLRALITDLRKATRRRTWLSHLWARRRWSFVVLMPEIDDADGPGRAFLGTFEELAGDHPSKPLLVLAACAGPPPDYAAPLGADPDRPNGIADKVFTFLNEGSDEPVRLVTLPAEDDTEGTAKTKIDTHWGVMARRDHPLDWVRPAALPVMAAATAGILLAPHYLWPTAPPAPPSCVTVRTGERVGVTDGRQCDLAVQGDRGRELRDLEHQVAKENAQIPDGRYRTLVFLAPLSLQNGVYDDPPIGLQILRGAIAQQHKLNTGVRQNKMPIRLLIANTGQYFQYGAHSAAAPKAPDVAQMIIGRQRQDHIAAVIGITQSRPESLNAVRELDQAGIPVIANGVSGSTMVGPDSPQRYFQISAPDGRVAPVLADFIRHSPAVRGLTSGTPHAVVVYDPTDIAFSTDLKNLFVAAYRRHGGIDEVKYSEKPGATTPETIASEVCNKVAATHGIVVYLARSGVLPSLLNAMQSAGGQCQPPEGTTIPMITESSPIDFQLHPGQTARAYPYMTLFYETTNAPTPDSRDPYAQFAQDFATVFGGRSADADAAGGFDTVGVVSKVIEDLLPASDDVQPNDIYLWLTAHGVSQYPGASGVLQLDGKNKYPPDKAVFIREIAQPSGITATLLSCGVLPDRQNPAKWGTPPDTFPCPRDDTAAASP</sequence>
<protein>
    <recommendedName>
        <fullName evidence="4">Leucine-binding protein domain-containing protein</fullName>
    </recommendedName>
</protein>